<dbReference type="AlphaFoldDB" id="A0A3D8SK31"/>
<dbReference type="Proteomes" id="UP000256690">
    <property type="component" value="Unassembled WGS sequence"/>
</dbReference>
<organism evidence="5 6">
    <name type="scientific">Aspergillus mulundensis</name>
    <dbReference type="NCBI Taxonomy" id="1810919"/>
    <lineage>
        <taxon>Eukaryota</taxon>
        <taxon>Fungi</taxon>
        <taxon>Dikarya</taxon>
        <taxon>Ascomycota</taxon>
        <taxon>Pezizomycotina</taxon>
        <taxon>Eurotiomycetes</taxon>
        <taxon>Eurotiomycetidae</taxon>
        <taxon>Eurotiales</taxon>
        <taxon>Aspergillaceae</taxon>
        <taxon>Aspergillus</taxon>
        <taxon>Aspergillus subgen. Nidulantes</taxon>
    </lineage>
</organism>
<dbReference type="PROSITE" id="PS00455">
    <property type="entry name" value="AMP_BINDING"/>
    <property type="match status" value="1"/>
</dbReference>
<proteinExistence type="predicted"/>
<dbReference type="InterPro" id="IPR009081">
    <property type="entry name" value="PP-bd_ACP"/>
</dbReference>
<evidence type="ECO:0000313" key="5">
    <source>
        <dbReference type="EMBL" id="RDW86636.1"/>
    </source>
</evidence>
<dbReference type="OrthoDB" id="429813at2759"/>
<dbReference type="Gene3D" id="3.40.50.12780">
    <property type="entry name" value="N-terminal domain of ligase-like"/>
    <property type="match status" value="1"/>
</dbReference>
<gene>
    <name evidence="5" type="ORF">DSM5745_03278</name>
</gene>
<keyword evidence="3" id="KW-0812">Transmembrane</keyword>
<dbReference type="SUPFAM" id="SSF47336">
    <property type="entry name" value="ACP-like"/>
    <property type="match status" value="1"/>
</dbReference>
<dbReference type="EMBL" id="PVWQ01000003">
    <property type="protein sequence ID" value="RDW86636.1"/>
    <property type="molecule type" value="Genomic_DNA"/>
</dbReference>
<dbReference type="PROSITE" id="PS50075">
    <property type="entry name" value="CARRIER"/>
    <property type="match status" value="1"/>
</dbReference>
<dbReference type="Pfam" id="PF00550">
    <property type="entry name" value="PP-binding"/>
    <property type="match status" value="1"/>
</dbReference>
<dbReference type="SUPFAM" id="SSF51735">
    <property type="entry name" value="NAD(P)-binding Rossmann-fold domains"/>
    <property type="match status" value="1"/>
</dbReference>
<dbReference type="InterPro" id="IPR020845">
    <property type="entry name" value="AMP-binding_CS"/>
</dbReference>
<dbReference type="InterPro" id="IPR013120">
    <property type="entry name" value="FAR_NAD-bd"/>
</dbReference>
<reference evidence="5 6" key="1">
    <citation type="journal article" date="2018" name="IMA Fungus">
        <title>IMA Genome-F 9: Draft genome sequence of Annulohypoxylon stygium, Aspergillus mulundensis, Berkeleyomyces basicola (syn. Thielaviopsis basicola), Ceratocystis smalleyi, two Cercospora beticola strains, Coleophoma cylindrospora, Fusarium fracticaudum, Phialophora cf. hyalina, and Morchella septimelata.</title>
        <authorList>
            <person name="Wingfield B.D."/>
            <person name="Bills G.F."/>
            <person name="Dong Y."/>
            <person name="Huang W."/>
            <person name="Nel W.J."/>
            <person name="Swalarsk-Parry B.S."/>
            <person name="Vaghefi N."/>
            <person name="Wilken P.M."/>
            <person name="An Z."/>
            <person name="de Beer Z.W."/>
            <person name="De Vos L."/>
            <person name="Chen L."/>
            <person name="Duong T.A."/>
            <person name="Gao Y."/>
            <person name="Hammerbacher A."/>
            <person name="Kikkert J.R."/>
            <person name="Li Y."/>
            <person name="Li H."/>
            <person name="Li K."/>
            <person name="Li Q."/>
            <person name="Liu X."/>
            <person name="Ma X."/>
            <person name="Naidoo K."/>
            <person name="Pethybridge S.J."/>
            <person name="Sun J."/>
            <person name="Steenkamp E.T."/>
            <person name="van der Nest M.A."/>
            <person name="van Wyk S."/>
            <person name="Wingfield M.J."/>
            <person name="Xiong C."/>
            <person name="Yue Q."/>
            <person name="Zhang X."/>
        </authorList>
    </citation>
    <scope>NUCLEOTIDE SEQUENCE [LARGE SCALE GENOMIC DNA]</scope>
    <source>
        <strain evidence="5 6">DSM 5745</strain>
    </source>
</reference>
<dbReference type="RefSeq" id="XP_026606160.1">
    <property type="nucleotide sequence ID" value="XM_026745294.1"/>
</dbReference>
<evidence type="ECO:0000259" key="4">
    <source>
        <dbReference type="PROSITE" id="PS50075"/>
    </source>
</evidence>
<dbReference type="InterPro" id="IPR036736">
    <property type="entry name" value="ACP-like_sf"/>
</dbReference>
<evidence type="ECO:0000256" key="1">
    <source>
        <dbReference type="ARBA" id="ARBA00022450"/>
    </source>
</evidence>
<dbReference type="PANTHER" id="PTHR43439">
    <property type="entry name" value="PHENYLACETATE-COENZYME A LIGASE"/>
    <property type="match status" value="1"/>
</dbReference>
<dbReference type="Pfam" id="PF23562">
    <property type="entry name" value="AMP-binding_C_3"/>
    <property type="match status" value="1"/>
</dbReference>
<dbReference type="InterPro" id="IPR051414">
    <property type="entry name" value="Adenylate-forming_Reductase"/>
</dbReference>
<accession>A0A3D8SK31</accession>
<name>A0A3D8SK31_9EURO</name>
<evidence type="ECO:0000313" key="6">
    <source>
        <dbReference type="Proteomes" id="UP000256690"/>
    </source>
</evidence>
<keyword evidence="3" id="KW-0472">Membrane</keyword>
<keyword evidence="2" id="KW-0597">Phosphoprotein</keyword>
<keyword evidence="1" id="KW-0596">Phosphopantetheine</keyword>
<evidence type="ECO:0000256" key="2">
    <source>
        <dbReference type="ARBA" id="ARBA00022553"/>
    </source>
</evidence>
<keyword evidence="3" id="KW-1133">Transmembrane helix</keyword>
<comment type="caution">
    <text evidence="5">The sequence shown here is derived from an EMBL/GenBank/DDBJ whole genome shotgun (WGS) entry which is preliminary data.</text>
</comment>
<dbReference type="SUPFAM" id="SSF56801">
    <property type="entry name" value="Acetyl-CoA synthetase-like"/>
    <property type="match status" value="1"/>
</dbReference>
<protein>
    <submittedName>
        <fullName evidence="5">NRPS-like enzyme</fullName>
    </submittedName>
</protein>
<keyword evidence="6" id="KW-1185">Reference proteome</keyword>
<sequence>MDRFKESKQAGRRLLVNYIDAIAVENPTKVVFTQIISFDPPVQFEVTYQALSNIINCQAWQLTESLHGKARNTTIAYIGPSDARHLILSLAAVKAGSRLLLLSPRNSVAIHEHLIKETQSSGILYDSSFSTTVSEMTALGQLTAVQAPELVDLLSDTTIVNEYPYWDTFQDASDKPLVLFHTSGSTGMPKPVTFVHAAMASADNFRDLYSKVSYRVSAQKVIDAAQGFYNGCPLFHLAGYVVGFFAVFSGCVVVIPPPNQPSSPQMFKQVMHATHVEGALLPPLVVDQIAQDPAMVEEVAKLKFITFGGGKCFTKQNITVSRVLTEVGSLSRAAGDLLAKKTHMLNVLGSSECGTFGVFMTEPEHWDWFHFAEEEMGIEWEPIDKDTDKPELFELVLRRRDLPQRQAVFANFPDLDEWHTKDIFLRHPTIPYYYKYQSRKDDVIVFSTGEKTNPIDVEAAITSLPGVEASIVVGHKRQYPILLVELADSATADETLPRIHKALEELNKLSMKYAQIHRGDVLIVPSEKPFVRTPKGTINRSQTNKLYAEEIQAQYDSATDIPDQALQTKLDPSTDETLAKTIADMVGDLTGVKDLGINDDFFASGLDSRQVQILAAALTRSLPEQNDILFIRNAVYMNPTASGLVDHIRRNAAEDVSATLDALFDKYDALPPYHQVTNSDRYSSLLPQPAKATPPSARKDAHHILLTGNTGFVGGFILQCLLQRSVVTEITCINRRLPDANSASNPAIVVNHFKGDLSQPFFGLHKDAYAHLVSSVTEVIHCQWPVTFNLPLALFEPQIAGIANLVQMAYDSPQDARIIFLSSIATIQGWDQGTPVPEAPLNSLQYAQGGYGQSKMLASKLLGQATTTSGVPCAVCRVGQVGGPINADGKWPERDWFPTLLRASEIMGVLPKSIGHFDDVDWLPVDSLSEALVTLALDLDDLNSAKTGPAVDGGAAYYHFTNPSVSPYPDLAPVLARRLAKSNPNLELVDTLLEWTERLAAWTPASSGADTDAERSKKVESSMAAATALLEFYQGLARNLDQPNVMLDTALTAERIPSLKSVGAVSEAWIELWLDQWGFGK</sequence>
<dbReference type="GeneID" id="38113648"/>
<dbReference type="STRING" id="1810919.A0A3D8SK31"/>
<dbReference type="Gene3D" id="3.40.50.720">
    <property type="entry name" value="NAD(P)-binding Rossmann-like Domain"/>
    <property type="match status" value="1"/>
</dbReference>
<dbReference type="Gene3D" id="1.10.1200.10">
    <property type="entry name" value="ACP-like"/>
    <property type="match status" value="1"/>
</dbReference>
<feature type="transmembrane region" description="Helical" evidence="3">
    <location>
        <begin position="234"/>
        <end position="255"/>
    </location>
</feature>
<dbReference type="InterPro" id="IPR036291">
    <property type="entry name" value="NAD(P)-bd_dom_sf"/>
</dbReference>
<dbReference type="Pfam" id="PF00501">
    <property type="entry name" value="AMP-binding"/>
    <property type="match status" value="1"/>
</dbReference>
<evidence type="ECO:0000256" key="3">
    <source>
        <dbReference type="SAM" id="Phobius"/>
    </source>
</evidence>
<dbReference type="PANTHER" id="PTHR43439:SF2">
    <property type="entry name" value="ENZYME, PUTATIVE (JCVI)-RELATED"/>
    <property type="match status" value="1"/>
</dbReference>
<dbReference type="Pfam" id="PF07993">
    <property type="entry name" value="NAD_binding_4"/>
    <property type="match status" value="1"/>
</dbReference>
<dbReference type="InterPro" id="IPR042099">
    <property type="entry name" value="ANL_N_sf"/>
</dbReference>
<feature type="domain" description="Carrier" evidence="4">
    <location>
        <begin position="573"/>
        <end position="652"/>
    </location>
</feature>
<dbReference type="InterPro" id="IPR000873">
    <property type="entry name" value="AMP-dep_synth/lig_dom"/>
</dbReference>